<reference evidence="8 9" key="1">
    <citation type="journal article" date="2013" name="J. Mol. Microbiol. Biotechnol.">
        <title>Analysis of the Complete Genomes of Acholeplasma brassicae , A. palmae and A. laidlawii and Their Comparison to the Obligate Parasites from ' Candidatus Phytoplasma'.</title>
        <authorList>
            <person name="Kube M."/>
            <person name="Siewert C."/>
            <person name="Migdoll A.M."/>
            <person name="Duduk B."/>
            <person name="Holz S."/>
            <person name="Rabus R."/>
            <person name="Seemuller E."/>
            <person name="Mitrovic J."/>
            <person name="Muller I."/>
            <person name="Buttner C."/>
            <person name="Reinhardt R."/>
        </authorList>
    </citation>
    <scope>NUCLEOTIDE SEQUENCE [LARGE SCALE GENOMIC DNA]</scope>
    <source>
        <strain evidence="8 9">J233</strain>
    </source>
</reference>
<evidence type="ECO:0000313" key="9">
    <source>
        <dbReference type="Proteomes" id="UP000032740"/>
    </source>
</evidence>
<dbReference type="KEGG" id="apal:BN85411890"/>
<dbReference type="NCBIfam" id="TIGR00594">
    <property type="entry name" value="polc"/>
    <property type="match status" value="1"/>
</dbReference>
<dbReference type="PANTHER" id="PTHR32294:SF0">
    <property type="entry name" value="DNA POLYMERASE III SUBUNIT ALPHA"/>
    <property type="match status" value="1"/>
</dbReference>
<dbReference type="EMBL" id="FO681347">
    <property type="protein sequence ID" value="CCV64766.1"/>
    <property type="molecule type" value="Genomic_DNA"/>
</dbReference>
<dbReference type="Pfam" id="PF14579">
    <property type="entry name" value="HHH_6"/>
    <property type="match status" value="1"/>
</dbReference>
<dbReference type="InterPro" id="IPR003141">
    <property type="entry name" value="Pol/His_phosphatase_N"/>
</dbReference>
<dbReference type="RefSeq" id="WP_030003650.1">
    <property type="nucleotide sequence ID" value="NC_022538.1"/>
</dbReference>
<evidence type="ECO:0000259" key="7">
    <source>
        <dbReference type="SMART" id="SM00481"/>
    </source>
</evidence>
<dbReference type="Proteomes" id="UP000032740">
    <property type="component" value="Chromosome"/>
</dbReference>
<dbReference type="PANTHER" id="PTHR32294">
    <property type="entry name" value="DNA POLYMERASE III SUBUNIT ALPHA"/>
    <property type="match status" value="1"/>
</dbReference>
<keyword evidence="2 8" id="KW-0808">Transferase</keyword>
<dbReference type="InterPro" id="IPR016195">
    <property type="entry name" value="Pol/histidinol_Pase-like"/>
</dbReference>
<dbReference type="GO" id="GO:0008408">
    <property type="term" value="F:3'-5' exonuclease activity"/>
    <property type="evidence" value="ECO:0007669"/>
    <property type="project" value="InterPro"/>
</dbReference>
<gene>
    <name evidence="8" type="primary">dnaE</name>
    <name evidence="8" type="ORF">BN85411890</name>
</gene>
<dbReference type="InterPro" id="IPR011708">
    <property type="entry name" value="DNA_pol3_alpha_NTPase_dom"/>
</dbReference>
<dbReference type="STRING" id="1318466.BN85411890"/>
<dbReference type="GO" id="GO:0006260">
    <property type="term" value="P:DNA replication"/>
    <property type="evidence" value="ECO:0007669"/>
    <property type="project" value="UniProtKB-KW"/>
</dbReference>
<protein>
    <recommendedName>
        <fullName evidence="1">DNA-directed DNA polymerase</fullName>
        <ecNumber evidence="1">2.7.7.7</ecNumber>
    </recommendedName>
</protein>
<dbReference type="CDD" id="cd04485">
    <property type="entry name" value="DnaE_OBF"/>
    <property type="match status" value="1"/>
</dbReference>
<dbReference type="CDD" id="cd07431">
    <property type="entry name" value="PHP_PolIIIA"/>
    <property type="match status" value="1"/>
</dbReference>
<dbReference type="AlphaFoldDB" id="U4KS66"/>
<evidence type="ECO:0000313" key="8">
    <source>
        <dbReference type="EMBL" id="CCV64766.1"/>
    </source>
</evidence>
<organism evidence="8 9">
    <name type="scientific">Alteracholeplasma palmae (strain ATCC 49389 / J233)</name>
    <name type="common">Acholeplasma palmae</name>
    <dbReference type="NCBI Taxonomy" id="1318466"/>
    <lineage>
        <taxon>Bacteria</taxon>
        <taxon>Bacillati</taxon>
        <taxon>Mycoplasmatota</taxon>
        <taxon>Mollicutes</taxon>
        <taxon>Acholeplasmatales</taxon>
        <taxon>Acholeplasmataceae</taxon>
        <taxon>Acholeplasma</taxon>
    </lineage>
</organism>
<evidence type="ECO:0000256" key="6">
    <source>
        <dbReference type="ARBA" id="ARBA00049244"/>
    </source>
</evidence>
<dbReference type="Pfam" id="PF02811">
    <property type="entry name" value="PHP"/>
    <property type="match status" value="1"/>
</dbReference>
<dbReference type="SMART" id="SM00481">
    <property type="entry name" value="POLIIIAc"/>
    <property type="match status" value="1"/>
</dbReference>
<dbReference type="InterPro" id="IPR029460">
    <property type="entry name" value="DNAPol_HHH"/>
</dbReference>
<evidence type="ECO:0000256" key="3">
    <source>
        <dbReference type="ARBA" id="ARBA00022695"/>
    </source>
</evidence>
<dbReference type="EC" id="2.7.7.7" evidence="1"/>
<dbReference type="SUPFAM" id="SSF160975">
    <property type="entry name" value="AF1531-like"/>
    <property type="match status" value="1"/>
</dbReference>
<evidence type="ECO:0000256" key="2">
    <source>
        <dbReference type="ARBA" id="ARBA00022679"/>
    </source>
</evidence>
<proteinExistence type="predicted"/>
<dbReference type="InterPro" id="IPR004805">
    <property type="entry name" value="DnaE2/DnaE/PolC"/>
</dbReference>
<sequence length="982" mass="114119">MSTFHIQTEYSLLNSSLKLEELFSKAKENNYDFLTMADNQNLYGMYRFYQLSKKYDIKPIIGLKVYFHYNLSETNLLVYAKNDKGIKNLIKLSTLLQTSTEEITLEKIKDYDEGLFFITPGLNSFFENSLLKQERKNAYTYLEELKSSFKEVYVGLSLQSNELTSIAKEIVEIAEELKTKILITNQSNYLEKEDKVAYDALRQIDNNQNEIDSMDLSFLTKEELIEKYKDYPYVFDNGDALAQKIEYQAPFNQQVLLPKFKTKNNVSSSEYLEALAKVGLKKRLEGTDKNSSIYQERLMHELKVINDMGYADYFLIVYDFVKYAKTNDILVGPGRGSAAGSLVSYCLGITDIDPIFYDLLFERFLNPERKTMPDIDLDFPDNKRDQVIAYVKEKYGKDHIAYIITFGTFALRSSIRDIARVMKIDVSRVNGIIKRVLDDRIDYSDSETVRLLTVAKRIEGLKRHTGTHAAGIILSNDKLTDIIPLQKGMHEMYQTQFEATDLEKLGLLKIDFLGIRNLAIIDEVMKLANLNFKIQDITLDDEKTYELLSSAKTTGIFQLESTGMRQVLRKLKPSNFEDIVSILALYRPGPMDHIDEFIERRHGKTYQQIDTSIQEILDKTYGIIIYQEQIMQIASKFANYTLAEADLLRRGISKKDLSILENERKRFVEKAILNHQNEKTAQTIYDYIVRFANYGFNRSHSVSYAMVAYQMAYLKANYFKTFMTVLLTSVINNPKQTLDYIGEAKQQGIRMMKPNILYSTFEYKETKEGILLPLTMIKGLGNQIVKKIIEKRNQENFKNYDDFKIKTKDIINEKILSVLIFSGALDCFNLSKRTLYENRNLDVVLYGQYLTDYKPKIYDEYDLGTLIEQEFNAYGFNLFYSPLILFGSFKEKENIKDIEEQMHKDSITFVGNVVHIKKIKTKKNQEMAFIKTSDGKLEVELTVFPNEYERYIKTMKPTYYIIQARKDKNTYILTSMKEILGV</sequence>
<dbReference type="OrthoDB" id="9803237at2"/>
<dbReference type="SUPFAM" id="SSF89550">
    <property type="entry name" value="PHP domain-like"/>
    <property type="match status" value="1"/>
</dbReference>
<accession>U4KS66</accession>
<comment type="catalytic activity">
    <reaction evidence="6">
        <text>DNA(n) + a 2'-deoxyribonucleoside 5'-triphosphate = DNA(n+1) + diphosphate</text>
        <dbReference type="Rhea" id="RHEA:22508"/>
        <dbReference type="Rhea" id="RHEA-COMP:17339"/>
        <dbReference type="Rhea" id="RHEA-COMP:17340"/>
        <dbReference type="ChEBI" id="CHEBI:33019"/>
        <dbReference type="ChEBI" id="CHEBI:61560"/>
        <dbReference type="ChEBI" id="CHEBI:173112"/>
        <dbReference type="EC" id="2.7.7.7"/>
    </reaction>
</comment>
<dbReference type="Gene3D" id="3.20.20.140">
    <property type="entry name" value="Metal-dependent hydrolases"/>
    <property type="match status" value="1"/>
</dbReference>
<keyword evidence="5" id="KW-0239">DNA-directed DNA polymerase</keyword>
<evidence type="ECO:0000256" key="4">
    <source>
        <dbReference type="ARBA" id="ARBA00022705"/>
    </source>
</evidence>
<feature type="domain" description="Polymerase/histidinol phosphatase N-terminal" evidence="7">
    <location>
        <begin position="4"/>
        <end position="69"/>
    </location>
</feature>
<keyword evidence="3 8" id="KW-0548">Nucleotidyltransferase</keyword>
<dbReference type="Pfam" id="PF07733">
    <property type="entry name" value="DNA_pol3_alpha"/>
    <property type="match status" value="1"/>
</dbReference>
<dbReference type="GO" id="GO:0003887">
    <property type="term" value="F:DNA-directed DNA polymerase activity"/>
    <property type="evidence" value="ECO:0007669"/>
    <property type="project" value="UniProtKB-KW"/>
</dbReference>
<dbReference type="InterPro" id="IPR040982">
    <property type="entry name" value="DNA_pol3_finger"/>
</dbReference>
<name>U4KS66_ALTPJ</name>
<dbReference type="HOGENOM" id="CLU_001600_0_1_14"/>
<keyword evidence="9" id="KW-1185">Reference proteome</keyword>
<dbReference type="InterPro" id="IPR004013">
    <property type="entry name" value="PHP_dom"/>
</dbReference>
<keyword evidence="4" id="KW-0235">DNA replication</keyword>
<evidence type="ECO:0000256" key="1">
    <source>
        <dbReference type="ARBA" id="ARBA00012417"/>
    </source>
</evidence>
<dbReference type="Gene3D" id="1.10.150.870">
    <property type="match status" value="1"/>
</dbReference>
<dbReference type="Pfam" id="PF17657">
    <property type="entry name" value="DNA_pol3_finger"/>
    <property type="match status" value="1"/>
</dbReference>
<evidence type="ECO:0000256" key="5">
    <source>
        <dbReference type="ARBA" id="ARBA00022932"/>
    </source>
</evidence>